<evidence type="ECO:0000313" key="2">
    <source>
        <dbReference type="Proteomes" id="UP000772618"/>
    </source>
</evidence>
<evidence type="ECO:0008006" key="3">
    <source>
        <dbReference type="Google" id="ProtNLM"/>
    </source>
</evidence>
<proteinExistence type="predicted"/>
<evidence type="ECO:0000313" key="1">
    <source>
        <dbReference type="EMBL" id="MBT1704678.1"/>
    </source>
</evidence>
<gene>
    <name evidence="1" type="ORF">KK060_15395</name>
</gene>
<name>A0ABS5VUF9_9BACT</name>
<organism evidence="1 2">
    <name type="scientific">Chryseosolibacter indicus</name>
    <dbReference type="NCBI Taxonomy" id="2782351"/>
    <lineage>
        <taxon>Bacteria</taxon>
        <taxon>Pseudomonadati</taxon>
        <taxon>Bacteroidota</taxon>
        <taxon>Cytophagia</taxon>
        <taxon>Cytophagales</taxon>
        <taxon>Chryseotaleaceae</taxon>
        <taxon>Chryseosolibacter</taxon>
    </lineage>
</organism>
<keyword evidence="2" id="KW-1185">Reference proteome</keyword>
<dbReference type="EMBL" id="JAHESD010000036">
    <property type="protein sequence ID" value="MBT1704678.1"/>
    <property type="molecule type" value="Genomic_DNA"/>
</dbReference>
<reference evidence="1 2" key="1">
    <citation type="submission" date="2021-05" db="EMBL/GenBank/DDBJ databases">
        <title>A Polyphasic approach of four new species of the genus Ohtaekwangia: Ohtaekwangia histidinii sp. nov., Ohtaekwangia cretensis sp. nov., Ohtaekwangia indiensis sp. nov., Ohtaekwangia reichenbachii sp. nov. from diverse environment.</title>
        <authorList>
            <person name="Octaviana S."/>
        </authorList>
    </citation>
    <scope>NUCLEOTIDE SEQUENCE [LARGE SCALE GENOMIC DNA]</scope>
    <source>
        <strain evidence="1 2">PWU20</strain>
    </source>
</reference>
<sequence>MQKSFWLTLCGIAFAGIAWGQIKKQFTVENTQACENIRLHLKANSGNCYIKPSQNPEILNVFSNQDASSYSHNYRKEIKGKTCEVYLNVEETNSEGIGRTISTRMFGSEKSGSNKLWKIYLTESKPYNLELDYGIGNAHIDLSGLAIKKLKINTGSADVNVGYSALGNKVDMDTFSVKVDLGSLNIKNLNLSKTHYMIADVGFGNMTLDFSSTPLVSNTIKGSVGAGNLTIILPSDETPVLVKVHDSWLCSVKVPASLKKISENTFANASYKKDAKNSLSFDLDVSMGSIVFREPAK</sequence>
<protein>
    <recommendedName>
        <fullName evidence="3">Adhesin domain-containing protein</fullName>
    </recommendedName>
</protein>
<comment type="caution">
    <text evidence="1">The sequence shown here is derived from an EMBL/GenBank/DDBJ whole genome shotgun (WGS) entry which is preliminary data.</text>
</comment>
<dbReference type="RefSeq" id="WP_254154636.1">
    <property type="nucleotide sequence ID" value="NZ_JAHESD010000036.1"/>
</dbReference>
<dbReference type="Proteomes" id="UP000772618">
    <property type="component" value="Unassembled WGS sequence"/>
</dbReference>
<accession>A0ABS5VUF9</accession>